<evidence type="ECO:0000259" key="8">
    <source>
        <dbReference type="PROSITE" id="PS50928"/>
    </source>
</evidence>
<dbReference type="CDD" id="cd06261">
    <property type="entry name" value="TM_PBP2"/>
    <property type="match status" value="1"/>
</dbReference>
<evidence type="ECO:0000256" key="5">
    <source>
        <dbReference type="ARBA" id="ARBA00022989"/>
    </source>
</evidence>
<accession>A0ABW3HRE9</accession>
<feature type="transmembrane region" description="Helical" evidence="7">
    <location>
        <begin position="96"/>
        <end position="115"/>
    </location>
</feature>
<dbReference type="Pfam" id="PF00528">
    <property type="entry name" value="BPD_transp_1"/>
    <property type="match status" value="1"/>
</dbReference>
<comment type="similarity">
    <text evidence="7">Belongs to the binding-protein-dependent transport system permease family.</text>
</comment>
<evidence type="ECO:0000313" key="10">
    <source>
        <dbReference type="Proteomes" id="UP001596989"/>
    </source>
</evidence>
<dbReference type="InterPro" id="IPR000515">
    <property type="entry name" value="MetI-like"/>
</dbReference>
<dbReference type="Proteomes" id="UP001596989">
    <property type="component" value="Unassembled WGS sequence"/>
</dbReference>
<comment type="subcellular location">
    <subcellularLocation>
        <location evidence="1 7">Cell membrane</location>
        <topology evidence="1 7">Multi-pass membrane protein</topology>
    </subcellularLocation>
</comment>
<dbReference type="EMBL" id="JBHTJZ010000012">
    <property type="protein sequence ID" value="MFD0959989.1"/>
    <property type="molecule type" value="Genomic_DNA"/>
</dbReference>
<keyword evidence="2 7" id="KW-0813">Transport</keyword>
<evidence type="ECO:0000256" key="3">
    <source>
        <dbReference type="ARBA" id="ARBA00022475"/>
    </source>
</evidence>
<dbReference type="InterPro" id="IPR035906">
    <property type="entry name" value="MetI-like_sf"/>
</dbReference>
<dbReference type="PANTHER" id="PTHR43744">
    <property type="entry name" value="ABC TRANSPORTER PERMEASE PROTEIN MG189-RELATED-RELATED"/>
    <property type="match status" value="1"/>
</dbReference>
<dbReference type="PANTHER" id="PTHR43744:SF9">
    <property type="entry name" value="POLYGALACTURONAN_RHAMNOGALACTURONAN TRANSPORT SYSTEM PERMEASE PROTEIN YTCP"/>
    <property type="match status" value="1"/>
</dbReference>
<evidence type="ECO:0000256" key="4">
    <source>
        <dbReference type="ARBA" id="ARBA00022692"/>
    </source>
</evidence>
<evidence type="ECO:0000256" key="2">
    <source>
        <dbReference type="ARBA" id="ARBA00022448"/>
    </source>
</evidence>
<dbReference type="Gene3D" id="1.10.3720.10">
    <property type="entry name" value="MetI-like"/>
    <property type="match status" value="1"/>
</dbReference>
<protein>
    <submittedName>
        <fullName evidence="9">Carbohydrate ABC transporter permease</fullName>
    </submittedName>
</protein>
<keyword evidence="3" id="KW-1003">Cell membrane</keyword>
<gene>
    <name evidence="9" type="ORF">ACFQ2I_11345</name>
</gene>
<organism evidence="9 10">
    <name type="scientific">Paenibacillus chungangensis</name>
    <dbReference type="NCBI Taxonomy" id="696535"/>
    <lineage>
        <taxon>Bacteria</taxon>
        <taxon>Bacillati</taxon>
        <taxon>Bacillota</taxon>
        <taxon>Bacilli</taxon>
        <taxon>Bacillales</taxon>
        <taxon>Paenibacillaceae</taxon>
        <taxon>Paenibacillus</taxon>
    </lineage>
</organism>
<feature type="transmembrane region" description="Helical" evidence="7">
    <location>
        <begin position="167"/>
        <end position="186"/>
    </location>
</feature>
<feature type="domain" description="ABC transmembrane type-1" evidence="8">
    <location>
        <begin position="1"/>
        <end position="186"/>
    </location>
</feature>
<dbReference type="RefSeq" id="WP_377564307.1">
    <property type="nucleotide sequence ID" value="NZ_JBHTJZ010000012.1"/>
</dbReference>
<evidence type="ECO:0000256" key="7">
    <source>
        <dbReference type="RuleBase" id="RU363032"/>
    </source>
</evidence>
<name>A0ABW3HRE9_9BACL</name>
<keyword evidence="6 7" id="KW-0472">Membrane</keyword>
<keyword evidence="10" id="KW-1185">Reference proteome</keyword>
<evidence type="ECO:0000313" key="9">
    <source>
        <dbReference type="EMBL" id="MFD0959989.1"/>
    </source>
</evidence>
<evidence type="ECO:0000256" key="6">
    <source>
        <dbReference type="ARBA" id="ARBA00023136"/>
    </source>
</evidence>
<feature type="transmembrane region" description="Helical" evidence="7">
    <location>
        <begin position="23"/>
        <end position="42"/>
    </location>
</feature>
<reference evidence="10" key="1">
    <citation type="journal article" date="2019" name="Int. J. Syst. Evol. Microbiol.">
        <title>The Global Catalogue of Microorganisms (GCM) 10K type strain sequencing project: providing services to taxonomists for standard genome sequencing and annotation.</title>
        <authorList>
            <consortium name="The Broad Institute Genomics Platform"/>
            <consortium name="The Broad Institute Genome Sequencing Center for Infectious Disease"/>
            <person name="Wu L."/>
            <person name="Ma J."/>
        </authorList>
    </citation>
    <scope>NUCLEOTIDE SEQUENCE [LARGE SCALE GENOMIC DNA]</scope>
    <source>
        <strain evidence="10">CCUG 59129</strain>
    </source>
</reference>
<proteinExistence type="inferred from homology"/>
<dbReference type="SUPFAM" id="SSF161098">
    <property type="entry name" value="MetI-like"/>
    <property type="match status" value="1"/>
</dbReference>
<dbReference type="PROSITE" id="PS50928">
    <property type="entry name" value="ABC_TM1"/>
    <property type="match status" value="1"/>
</dbReference>
<sequence>MSVLVTSATAYPLNKTTLLWRKVWISLILFTMLFNGGLIPTYMVVKSLGLIDSLWALIFLNIVSAFNLIIVMNFMRTIPEELDESAMIDGANPIRIFFSITLPLCKPVLATLALWTGVGLWNNFMQALIYLNKKSLMTLPLLLKQIIAGQELLNETGQLADSSTESVIAATIMVAIIPILGIYPFLQRYFTKGIMLGSIKS</sequence>
<comment type="caution">
    <text evidence="9">The sequence shown here is derived from an EMBL/GenBank/DDBJ whole genome shotgun (WGS) entry which is preliminary data.</text>
</comment>
<keyword evidence="5 7" id="KW-1133">Transmembrane helix</keyword>
<evidence type="ECO:0000256" key="1">
    <source>
        <dbReference type="ARBA" id="ARBA00004651"/>
    </source>
</evidence>
<keyword evidence="4 7" id="KW-0812">Transmembrane</keyword>
<feature type="transmembrane region" description="Helical" evidence="7">
    <location>
        <begin position="54"/>
        <end position="75"/>
    </location>
</feature>